<dbReference type="Pfam" id="PF19303">
    <property type="entry name" value="Anticodon_3"/>
    <property type="match status" value="1"/>
</dbReference>
<dbReference type="STRING" id="1423781.FD06_GL001231"/>
<dbReference type="PANTHER" id="PTHR43326:SF1">
    <property type="entry name" value="METHIONINE--TRNA LIGASE, MITOCHONDRIAL"/>
    <property type="match status" value="1"/>
</dbReference>
<evidence type="ECO:0000256" key="12">
    <source>
        <dbReference type="ARBA" id="ARBA00023146"/>
    </source>
</evidence>
<comment type="subcellular location">
    <subcellularLocation>
        <location evidence="2 14">Cytoplasm</location>
    </subcellularLocation>
</comment>
<evidence type="ECO:0000256" key="4">
    <source>
        <dbReference type="ARBA" id="ARBA00011738"/>
    </source>
</evidence>
<evidence type="ECO:0000256" key="14">
    <source>
        <dbReference type="HAMAP-Rule" id="MF_01228"/>
    </source>
</evidence>
<feature type="domain" description="TRNA-binding" evidence="15">
    <location>
        <begin position="578"/>
        <end position="681"/>
    </location>
</feature>
<dbReference type="InterPro" id="IPR033911">
    <property type="entry name" value="MetRS_core"/>
</dbReference>
<dbReference type="CDD" id="cd00814">
    <property type="entry name" value="MetRS_core"/>
    <property type="match status" value="1"/>
</dbReference>
<feature type="short sequence motif" description="'HIGH' region" evidence="14">
    <location>
        <begin position="15"/>
        <end position="25"/>
    </location>
</feature>
<organism evidence="16 17">
    <name type="scientific">Apilactobacillus ozensis DSM 23829 = JCM 17196</name>
    <dbReference type="NCBI Taxonomy" id="1423781"/>
    <lineage>
        <taxon>Bacteria</taxon>
        <taxon>Bacillati</taxon>
        <taxon>Bacillota</taxon>
        <taxon>Bacilli</taxon>
        <taxon>Lactobacillales</taxon>
        <taxon>Lactobacillaceae</taxon>
        <taxon>Apilactobacillus</taxon>
    </lineage>
</organism>
<dbReference type="GO" id="GO:0006431">
    <property type="term" value="P:methionyl-tRNA aminoacylation"/>
    <property type="evidence" value="ECO:0007669"/>
    <property type="project" value="UniProtKB-UniRule"/>
</dbReference>
<evidence type="ECO:0000256" key="6">
    <source>
        <dbReference type="ARBA" id="ARBA00022555"/>
    </source>
</evidence>
<comment type="function">
    <text evidence="1 14">Is required not only for elongation of protein synthesis but also for the initiation of all mRNA translation through initiator tRNA(fMet) aminoacylation.</text>
</comment>
<protein>
    <recommendedName>
        <fullName evidence="14">Methionine--tRNA ligase</fullName>
        <ecNumber evidence="14">6.1.1.10</ecNumber>
    </recommendedName>
    <alternativeName>
        <fullName evidence="14">Methionyl-tRNA synthetase</fullName>
        <shortName evidence="14">MetRS</shortName>
    </alternativeName>
</protein>
<gene>
    <name evidence="14" type="primary">metG</name>
    <name evidence="16" type="ORF">FD06_GL001231</name>
</gene>
<dbReference type="InterPro" id="IPR041872">
    <property type="entry name" value="Anticodon_Met"/>
</dbReference>
<dbReference type="GO" id="GO:0000049">
    <property type="term" value="F:tRNA binding"/>
    <property type="evidence" value="ECO:0007669"/>
    <property type="project" value="UniProtKB-UniRule"/>
</dbReference>
<dbReference type="HAMAP" id="MF_01228">
    <property type="entry name" value="Met_tRNA_synth_type2"/>
    <property type="match status" value="1"/>
</dbReference>
<dbReference type="FunFam" id="2.40.50.140:FF:000042">
    <property type="entry name" value="Methionine--tRNA ligase"/>
    <property type="match status" value="1"/>
</dbReference>
<accession>A0A0R2ARS5</accession>
<proteinExistence type="inferred from homology"/>
<keyword evidence="8 14" id="KW-0547">Nucleotide-binding</keyword>
<dbReference type="InterPro" id="IPR014758">
    <property type="entry name" value="Met-tRNA_synth"/>
</dbReference>
<dbReference type="CDD" id="cd02800">
    <property type="entry name" value="tRNA_bind_EcMetRS_like"/>
    <property type="match status" value="1"/>
</dbReference>
<keyword evidence="6 14" id="KW-0820">tRNA-binding</keyword>
<keyword evidence="11 14" id="KW-0648">Protein biosynthesis</keyword>
<evidence type="ECO:0000256" key="9">
    <source>
        <dbReference type="ARBA" id="ARBA00022840"/>
    </source>
</evidence>
<comment type="similarity">
    <text evidence="3 14">Belongs to the class-I aminoacyl-tRNA synthetase family. MetG type 2B subfamily.</text>
</comment>
<dbReference type="EMBL" id="AYYQ01000005">
    <property type="protein sequence ID" value="KRM69349.1"/>
    <property type="molecule type" value="Genomic_DNA"/>
</dbReference>
<dbReference type="Proteomes" id="UP000052012">
    <property type="component" value="Unassembled WGS sequence"/>
</dbReference>
<dbReference type="Pfam" id="PF09334">
    <property type="entry name" value="tRNA-synt_1g"/>
    <property type="match status" value="1"/>
</dbReference>
<evidence type="ECO:0000256" key="8">
    <source>
        <dbReference type="ARBA" id="ARBA00022741"/>
    </source>
</evidence>
<dbReference type="FunFam" id="1.10.730.10:FF:000026">
    <property type="entry name" value="Methionine--tRNA ligase"/>
    <property type="match status" value="1"/>
</dbReference>
<evidence type="ECO:0000313" key="16">
    <source>
        <dbReference type="EMBL" id="KRM69349.1"/>
    </source>
</evidence>
<dbReference type="PANTHER" id="PTHR43326">
    <property type="entry name" value="METHIONYL-TRNA SYNTHETASE"/>
    <property type="match status" value="1"/>
</dbReference>
<dbReference type="SUPFAM" id="SSF52374">
    <property type="entry name" value="Nucleotidylyl transferase"/>
    <property type="match status" value="1"/>
</dbReference>
<dbReference type="InterPro" id="IPR001412">
    <property type="entry name" value="aa-tRNA-synth_I_CS"/>
</dbReference>
<dbReference type="GO" id="GO:0005737">
    <property type="term" value="C:cytoplasm"/>
    <property type="evidence" value="ECO:0007669"/>
    <property type="project" value="UniProtKB-SubCell"/>
</dbReference>
<comment type="caution">
    <text evidence="16">The sequence shown here is derived from an EMBL/GenBank/DDBJ whole genome shotgun (WGS) entry which is preliminary data.</text>
</comment>
<evidence type="ECO:0000256" key="11">
    <source>
        <dbReference type="ARBA" id="ARBA00022917"/>
    </source>
</evidence>
<dbReference type="PRINTS" id="PR01041">
    <property type="entry name" value="TRNASYNTHMET"/>
</dbReference>
<evidence type="ECO:0000256" key="5">
    <source>
        <dbReference type="ARBA" id="ARBA00022490"/>
    </source>
</evidence>
<feature type="short sequence motif" description="'KMSKS' region" evidence="14">
    <location>
        <begin position="310"/>
        <end position="314"/>
    </location>
</feature>
<dbReference type="InterPro" id="IPR023457">
    <property type="entry name" value="Met-tRNA_synth_2"/>
</dbReference>
<keyword evidence="5 14" id="KW-0963">Cytoplasm</keyword>
<dbReference type="Gene3D" id="2.170.220.10">
    <property type="match status" value="1"/>
</dbReference>
<comment type="subunit">
    <text evidence="4 14">Homodimer.</text>
</comment>
<dbReference type="CDD" id="cd07957">
    <property type="entry name" value="Anticodon_Ia_Met"/>
    <property type="match status" value="1"/>
</dbReference>
<dbReference type="GO" id="GO:0005524">
    <property type="term" value="F:ATP binding"/>
    <property type="evidence" value="ECO:0007669"/>
    <property type="project" value="UniProtKB-UniRule"/>
</dbReference>
<dbReference type="InterPro" id="IPR015413">
    <property type="entry name" value="Methionyl/Leucyl_tRNA_Synth"/>
</dbReference>
<keyword evidence="7 14" id="KW-0436">Ligase</keyword>
<dbReference type="AlphaFoldDB" id="A0A0R2ARS5"/>
<keyword evidence="10 14" id="KW-0694">RNA-binding</keyword>
<dbReference type="PROSITE" id="PS50886">
    <property type="entry name" value="TRBD"/>
    <property type="match status" value="1"/>
</dbReference>
<evidence type="ECO:0000256" key="3">
    <source>
        <dbReference type="ARBA" id="ARBA00005328"/>
    </source>
</evidence>
<reference evidence="16 17" key="1">
    <citation type="journal article" date="2015" name="Genome Announc.">
        <title>Expanding the biotechnology potential of lactobacilli through comparative genomics of 213 strains and associated genera.</title>
        <authorList>
            <person name="Sun Z."/>
            <person name="Harris H.M."/>
            <person name="McCann A."/>
            <person name="Guo C."/>
            <person name="Argimon S."/>
            <person name="Zhang W."/>
            <person name="Yang X."/>
            <person name="Jeffery I.B."/>
            <person name="Cooney J.C."/>
            <person name="Kagawa T.F."/>
            <person name="Liu W."/>
            <person name="Song Y."/>
            <person name="Salvetti E."/>
            <person name="Wrobel A."/>
            <person name="Rasinkangas P."/>
            <person name="Parkhill J."/>
            <person name="Rea M.C."/>
            <person name="O'Sullivan O."/>
            <person name="Ritari J."/>
            <person name="Douillard F.P."/>
            <person name="Paul Ross R."/>
            <person name="Yang R."/>
            <person name="Briner A.E."/>
            <person name="Felis G.E."/>
            <person name="de Vos W.M."/>
            <person name="Barrangou R."/>
            <person name="Klaenhammer T.R."/>
            <person name="Caufield P.W."/>
            <person name="Cui Y."/>
            <person name="Zhang H."/>
            <person name="O'Toole P.W."/>
        </authorList>
    </citation>
    <scope>NUCLEOTIDE SEQUENCE [LARGE SCALE GENOMIC DNA]</scope>
    <source>
        <strain evidence="16 17">DSM 23829</strain>
    </source>
</reference>
<dbReference type="PROSITE" id="PS51257">
    <property type="entry name" value="PROKAR_LIPOPROTEIN"/>
    <property type="match status" value="1"/>
</dbReference>
<dbReference type="Gene3D" id="2.40.50.140">
    <property type="entry name" value="Nucleic acid-binding proteins"/>
    <property type="match status" value="1"/>
</dbReference>
<dbReference type="NCBIfam" id="NF008900">
    <property type="entry name" value="PRK12267.1"/>
    <property type="match status" value="1"/>
</dbReference>
<keyword evidence="12 14" id="KW-0030">Aminoacyl-tRNA synthetase</keyword>
<dbReference type="NCBIfam" id="TIGR00398">
    <property type="entry name" value="metG"/>
    <property type="match status" value="1"/>
</dbReference>
<dbReference type="EC" id="6.1.1.10" evidence="14"/>
<dbReference type="InterPro" id="IPR012340">
    <property type="entry name" value="NA-bd_OB-fold"/>
</dbReference>
<dbReference type="RefSeq" id="WP_056965751.1">
    <property type="nucleotide sequence ID" value="NZ_AYYQ01000005.1"/>
</dbReference>
<dbReference type="InterPro" id="IPR009080">
    <property type="entry name" value="tRNAsynth_Ia_anticodon-bd"/>
</dbReference>
<dbReference type="PATRIC" id="fig|1423781.4.peg.1275"/>
<dbReference type="SUPFAM" id="SSF50249">
    <property type="entry name" value="Nucleic acid-binding proteins"/>
    <property type="match status" value="1"/>
</dbReference>
<sequence length="681" mass="77293">MADNNKTFYVTTPIYYPSGRLHIGNSYTTIACDALARFKRSNGYDVFFLTGTDEHGLKIEQKAEKLNMSPKKYVDDMADQIKKLWKTLDITNDKFIRTTDEYHEKAVQKIFQKLLDQGDIYLGEYSGWYSVSDEEYFTESQLAEVYRDDSGKVVGGKAPSGHEVQLVNEKSYFFKMSKYADWLLDYYKAHPDFIQPESRMNEMINNFIKPGLEDLAVSRTSFTWGVPVKSDPKHVVYVWIDALTNYITALGYGSDNEDLFNKFWPADVQMVGKEIVRFHTIYWPIILHALGLPLPKHIVGHGWLTMKDGKMSKSKGNVIYPDVLAERYGLDSVRYYLLRAVPFGNDGMFTPEDFVDRVNYDLANDLGNLLNRTVAMINKYENGVVPEYKAPMCDADKELEQVAQQVVEAYNEDMNKTYFADALSSIWKLVSQSNKYIDQTTPWVLAKSDEKADKEQLSSVMSHLAASLRLISLLISPIMTETPHEIFNQLGLDDSKFDLTNLNIAELPSGSKVAAKGTPIFPRLDHDEEVAYIKNKMQKSDKQKGRAAKEAAAKKQFEAAKQASKESKDDSKEIRFDAFEKVALRVVQIKAVEKVKNADKLLKFSLDDGTSEGRQILSGIAKWYPDYEKLVGKKVIAVANLKPRKMRGEVSQGMLLSVEHDDGNVELVTVGEQFENGSLLE</sequence>
<dbReference type="FunFam" id="2.170.220.10:FF:000002">
    <property type="entry name" value="Methionine--tRNA ligase"/>
    <property type="match status" value="1"/>
</dbReference>
<keyword evidence="17" id="KW-1185">Reference proteome</keyword>
<dbReference type="Gene3D" id="1.10.730.10">
    <property type="entry name" value="Isoleucyl-tRNA Synthetase, Domain 1"/>
    <property type="match status" value="1"/>
</dbReference>
<dbReference type="Pfam" id="PF01588">
    <property type="entry name" value="tRNA_bind"/>
    <property type="match status" value="1"/>
</dbReference>
<evidence type="ECO:0000313" key="17">
    <source>
        <dbReference type="Proteomes" id="UP000052012"/>
    </source>
</evidence>
<dbReference type="InterPro" id="IPR002547">
    <property type="entry name" value="tRNA-bd_dom"/>
</dbReference>
<evidence type="ECO:0000256" key="13">
    <source>
        <dbReference type="ARBA" id="ARBA00047364"/>
    </source>
</evidence>
<dbReference type="NCBIfam" id="TIGR00399">
    <property type="entry name" value="metG_C_term"/>
    <property type="match status" value="1"/>
</dbReference>
<dbReference type="Gene3D" id="3.40.50.620">
    <property type="entry name" value="HUPs"/>
    <property type="match status" value="1"/>
</dbReference>
<dbReference type="InterPro" id="IPR014729">
    <property type="entry name" value="Rossmann-like_a/b/a_fold"/>
</dbReference>
<evidence type="ECO:0000256" key="7">
    <source>
        <dbReference type="ARBA" id="ARBA00022598"/>
    </source>
</evidence>
<evidence type="ECO:0000256" key="1">
    <source>
        <dbReference type="ARBA" id="ARBA00003314"/>
    </source>
</evidence>
<comment type="caution">
    <text evidence="14">Lacks conserved residue(s) required for the propagation of feature annotation.</text>
</comment>
<evidence type="ECO:0000256" key="10">
    <source>
        <dbReference type="ARBA" id="ARBA00022884"/>
    </source>
</evidence>
<dbReference type="InterPro" id="IPR004495">
    <property type="entry name" value="Met-tRNA-synth_bsu_C"/>
</dbReference>
<dbReference type="PROSITE" id="PS00178">
    <property type="entry name" value="AA_TRNA_LIGASE_I"/>
    <property type="match status" value="1"/>
</dbReference>
<comment type="catalytic activity">
    <reaction evidence="13 14">
        <text>tRNA(Met) + L-methionine + ATP = L-methionyl-tRNA(Met) + AMP + diphosphate</text>
        <dbReference type="Rhea" id="RHEA:13481"/>
        <dbReference type="Rhea" id="RHEA-COMP:9667"/>
        <dbReference type="Rhea" id="RHEA-COMP:9698"/>
        <dbReference type="ChEBI" id="CHEBI:30616"/>
        <dbReference type="ChEBI" id="CHEBI:33019"/>
        <dbReference type="ChEBI" id="CHEBI:57844"/>
        <dbReference type="ChEBI" id="CHEBI:78442"/>
        <dbReference type="ChEBI" id="CHEBI:78530"/>
        <dbReference type="ChEBI" id="CHEBI:456215"/>
        <dbReference type="EC" id="6.1.1.10"/>
    </reaction>
</comment>
<evidence type="ECO:0000259" key="15">
    <source>
        <dbReference type="PROSITE" id="PS50886"/>
    </source>
</evidence>
<name>A0A0R2ARS5_9LACO</name>
<evidence type="ECO:0000256" key="2">
    <source>
        <dbReference type="ARBA" id="ARBA00004496"/>
    </source>
</evidence>
<dbReference type="OrthoDB" id="9810191at2"/>
<keyword evidence="9 14" id="KW-0067">ATP-binding</keyword>
<dbReference type="GO" id="GO:0004825">
    <property type="term" value="F:methionine-tRNA ligase activity"/>
    <property type="evidence" value="ECO:0007669"/>
    <property type="project" value="UniProtKB-UniRule"/>
</dbReference>
<dbReference type="SUPFAM" id="SSF47323">
    <property type="entry name" value="Anticodon-binding domain of a subclass of class I aminoacyl-tRNA synthetases"/>
    <property type="match status" value="1"/>
</dbReference>